<feature type="domain" description="SLH" evidence="3">
    <location>
        <begin position="26"/>
        <end position="89"/>
    </location>
</feature>
<feature type="coiled-coil region" evidence="1">
    <location>
        <begin position="677"/>
        <end position="758"/>
    </location>
</feature>
<feature type="signal peptide" evidence="2">
    <location>
        <begin position="1"/>
        <end position="24"/>
    </location>
</feature>
<evidence type="ECO:0000256" key="2">
    <source>
        <dbReference type="SAM" id="SignalP"/>
    </source>
</evidence>
<dbReference type="EMBL" id="UGTH01000001">
    <property type="protein sequence ID" value="SUB74588.1"/>
    <property type="molecule type" value="Genomic_DNA"/>
</dbReference>
<feature type="chain" id="PRO_5017069655" evidence="2">
    <location>
        <begin position="25"/>
        <end position="781"/>
    </location>
</feature>
<organism evidence="4 5">
    <name type="scientific">Peptoniphilus indolicus</name>
    <dbReference type="NCBI Taxonomy" id="33030"/>
    <lineage>
        <taxon>Bacteria</taxon>
        <taxon>Bacillati</taxon>
        <taxon>Bacillota</taxon>
        <taxon>Tissierellia</taxon>
        <taxon>Tissierellales</taxon>
        <taxon>Peptoniphilaceae</taxon>
        <taxon>Peptoniphilus</taxon>
    </lineage>
</organism>
<sequence>MNKKLLSLVLTLVMVLGAFTSVFAAETKTTEKVEKITGKDNKIQYVVDKKLVEGYEDGSLGLDKNITRAEITKLLAIANGNKDLAAKLQGAMKLYSDVDNSHWANGVITVGTTVPSATNGQPMLQGYPDGSFKPENNVTYAELAKMLVVLVKTDLTADMVKEANAKWAGLWLTWAQQLGILDDVTVADSNAAANRGDAFTMVYNALYKMKNFRRTAANEKLGVLSSLNRDKLVLNQDAKEQEYTITTDTVFVNTAALDRSNVVKVYNLSNPNYYLGSLVRVITNDKKEVTHILELGNPRELALEESRWNGVAEKVAETGYTDVASLKDTRVENGYVNIKLDKDGLKAKTIEFVRGVAGDNVTLDLTNDTKFFVANPANNIMRQVKDVNEAISLIGYRHLDRVPNVYAGYDVNGHKAVVDAFNQRDARTAKVVVFNVVAKSAKAEMFRVVNQASSLGNTTLEDTDGKLVERNFLNNTKAFPYNYGDLYDVIKVQYNDRLTTVIDHSKTNDFPIVEVRGFANDKRIINIVDKYGDMSSLDVRDADIFNAKQYKDLRVGDKLQFARKDNKVTTEIEVLSILPANTALEGAIKGMFTTISDRTHVGKVVITRNFSPNESIVVMNEARDNFNADAKDNTRTYLVATSDLDKLAKLAKTDVKVEYEVRFTDDRNVDGRIYNFITDLEKAVKDLEADKVAKELKEAKAELQTVIDKAEKVKSGVEKAANEDAVKAGTKWAPEEAFTKLDEAIAKAKEALAKEKAEEVKAGVKPLQEAIDAFEIAVKTK</sequence>
<keyword evidence="2" id="KW-0732">Signal</keyword>
<protein>
    <submittedName>
        <fullName evidence="4">Hexagonal wall protein</fullName>
    </submittedName>
</protein>
<keyword evidence="1" id="KW-0175">Coiled coil</keyword>
<dbReference type="InterPro" id="IPR001119">
    <property type="entry name" value="SLH_dom"/>
</dbReference>
<dbReference type="Gene3D" id="1.20.1270.90">
    <property type="entry name" value="AF1782-like"/>
    <property type="match status" value="1"/>
</dbReference>
<gene>
    <name evidence="4" type="ORF">NCTC11088_00338</name>
</gene>
<proteinExistence type="predicted"/>
<evidence type="ECO:0000313" key="5">
    <source>
        <dbReference type="Proteomes" id="UP000254777"/>
    </source>
</evidence>
<evidence type="ECO:0000256" key="1">
    <source>
        <dbReference type="SAM" id="Coils"/>
    </source>
</evidence>
<dbReference type="Proteomes" id="UP000254777">
    <property type="component" value="Unassembled WGS sequence"/>
</dbReference>
<dbReference type="AlphaFoldDB" id="A0A379D9D7"/>
<accession>A0A379D9D7</accession>
<feature type="domain" description="SLH" evidence="3">
    <location>
        <begin position="91"/>
        <end position="161"/>
    </location>
</feature>
<evidence type="ECO:0000313" key="4">
    <source>
        <dbReference type="EMBL" id="SUB74588.1"/>
    </source>
</evidence>
<dbReference type="Pfam" id="PF00395">
    <property type="entry name" value="SLH"/>
    <property type="match status" value="2"/>
</dbReference>
<dbReference type="PROSITE" id="PS51272">
    <property type="entry name" value="SLH"/>
    <property type="match status" value="2"/>
</dbReference>
<reference evidence="4 5" key="1">
    <citation type="submission" date="2018-06" db="EMBL/GenBank/DDBJ databases">
        <authorList>
            <consortium name="Pathogen Informatics"/>
            <person name="Doyle S."/>
        </authorList>
    </citation>
    <scope>NUCLEOTIDE SEQUENCE [LARGE SCALE GENOMIC DNA]</scope>
    <source>
        <strain evidence="4 5">NCTC11088</strain>
    </source>
</reference>
<dbReference type="RefSeq" id="WP_004822134.1">
    <property type="nucleotide sequence ID" value="NZ_UGTH01000001.1"/>
</dbReference>
<name>A0A379D9D7_9FIRM</name>
<evidence type="ECO:0000259" key="3">
    <source>
        <dbReference type="PROSITE" id="PS51272"/>
    </source>
</evidence>